<dbReference type="Pfam" id="PF13692">
    <property type="entry name" value="Glyco_trans_1_4"/>
    <property type="match status" value="1"/>
</dbReference>
<dbReference type="CDD" id="cd03801">
    <property type="entry name" value="GT4_PimA-like"/>
    <property type="match status" value="1"/>
</dbReference>
<proteinExistence type="predicted"/>
<protein>
    <submittedName>
        <fullName evidence="2">Glycosyltransferase family 4 protein</fullName>
        <ecNumber evidence="2">2.4.-.-</ecNumber>
    </submittedName>
</protein>
<dbReference type="InterPro" id="IPR028098">
    <property type="entry name" value="Glyco_trans_4-like_N"/>
</dbReference>
<dbReference type="EC" id="2.4.-.-" evidence="2"/>
<comment type="caution">
    <text evidence="2">The sequence shown here is derived from an EMBL/GenBank/DDBJ whole genome shotgun (WGS) entry which is preliminary data.</text>
</comment>
<keyword evidence="2" id="KW-0328">Glycosyltransferase</keyword>
<name>A0ABV4E5K1_9GAMM</name>
<organism evidence="2 3">
    <name type="scientific">Erwinia aeris</name>
    <dbReference type="NCBI Taxonomy" id="3239803"/>
    <lineage>
        <taxon>Bacteria</taxon>
        <taxon>Pseudomonadati</taxon>
        <taxon>Pseudomonadota</taxon>
        <taxon>Gammaproteobacteria</taxon>
        <taxon>Enterobacterales</taxon>
        <taxon>Erwiniaceae</taxon>
        <taxon>Erwinia</taxon>
    </lineage>
</organism>
<keyword evidence="3" id="KW-1185">Reference proteome</keyword>
<keyword evidence="2" id="KW-0808">Transferase</keyword>
<dbReference type="InterPro" id="IPR050194">
    <property type="entry name" value="Glycosyltransferase_grp1"/>
</dbReference>
<feature type="domain" description="Glycosyltransferase subfamily 4-like N-terminal" evidence="1">
    <location>
        <begin position="19"/>
        <end position="188"/>
    </location>
</feature>
<sequence length="391" mass="42841">MRVAFICADSGIPVFGCKGASVHIQEVLRALLRQGAKIVLFARRIATPPDDLQGIKLVSLDPFDPPAVDNALTRVETALAVNSQLEQALQAEGPFDLVYERYSLWSFAGLAYAHRQGWRTVLEVNAPLIEEQKRYRELVAEKKAVAVLKKLLASATVVIAVSPGVKKWLTDFAGSAERIHIIANGVDPLRFRPPIAPPQPETSWGAITIGFVGTLKAWHDVETLLDAFVLLQLQRPDVWLLIVGDGPQRQKLQKTVQARAISGVAFAGAVSPATVPDWLNRIDIAVAPYPQLADFYFSPLKIYEYMAAQLPVVATRVGHLAEVIDHGVTGMLVEPGDATALCVLLRQLVDQPLLRQRLGVAARRFVTEHHSWDKIVSETLRLAQMPVGSAS</sequence>
<gene>
    <name evidence="2" type="ORF">AB6T85_07055</name>
</gene>
<accession>A0ABV4E5K1</accession>
<dbReference type="Pfam" id="PF13439">
    <property type="entry name" value="Glyco_transf_4"/>
    <property type="match status" value="1"/>
</dbReference>
<dbReference type="Gene3D" id="3.40.50.2000">
    <property type="entry name" value="Glycogen Phosphorylase B"/>
    <property type="match status" value="2"/>
</dbReference>
<dbReference type="PANTHER" id="PTHR45947">
    <property type="entry name" value="SULFOQUINOVOSYL TRANSFERASE SQD2"/>
    <property type="match status" value="1"/>
</dbReference>
<dbReference type="RefSeq" id="WP_253455881.1">
    <property type="nucleotide sequence ID" value="NZ_JBGFFX010000003.1"/>
</dbReference>
<dbReference type="SUPFAM" id="SSF53756">
    <property type="entry name" value="UDP-Glycosyltransferase/glycogen phosphorylase"/>
    <property type="match status" value="1"/>
</dbReference>
<dbReference type="EMBL" id="JBGFFX010000003">
    <property type="protein sequence ID" value="MEY8770182.1"/>
    <property type="molecule type" value="Genomic_DNA"/>
</dbReference>
<dbReference type="Proteomes" id="UP001565243">
    <property type="component" value="Unassembled WGS sequence"/>
</dbReference>
<dbReference type="PANTHER" id="PTHR45947:SF3">
    <property type="entry name" value="SULFOQUINOVOSYL TRANSFERASE SQD2"/>
    <property type="match status" value="1"/>
</dbReference>
<evidence type="ECO:0000259" key="1">
    <source>
        <dbReference type="Pfam" id="PF13439"/>
    </source>
</evidence>
<dbReference type="GO" id="GO:0016757">
    <property type="term" value="F:glycosyltransferase activity"/>
    <property type="evidence" value="ECO:0007669"/>
    <property type="project" value="UniProtKB-KW"/>
</dbReference>
<reference evidence="2 3" key="1">
    <citation type="submission" date="2024-07" db="EMBL/GenBank/DDBJ databases">
        <authorList>
            <person name="Hebao G."/>
        </authorList>
    </citation>
    <scope>NUCLEOTIDE SEQUENCE [LARGE SCALE GENOMIC DNA]</scope>
    <source>
        <strain evidence="2 3">ACCC 02193</strain>
    </source>
</reference>
<evidence type="ECO:0000313" key="3">
    <source>
        <dbReference type="Proteomes" id="UP001565243"/>
    </source>
</evidence>
<evidence type="ECO:0000313" key="2">
    <source>
        <dbReference type="EMBL" id="MEY8770182.1"/>
    </source>
</evidence>